<keyword evidence="4 9" id="KW-0378">Hydrolase</keyword>
<dbReference type="SUPFAM" id="SSF49899">
    <property type="entry name" value="Concanavalin A-like lectins/glucanases"/>
    <property type="match status" value="1"/>
</dbReference>
<accession>A0AAE0WM98</accession>
<evidence type="ECO:0000256" key="5">
    <source>
        <dbReference type="ARBA" id="ARBA00023001"/>
    </source>
</evidence>
<name>A0AAE0WM98_9PEZI</name>
<evidence type="ECO:0000256" key="6">
    <source>
        <dbReference type="ARBA" id="ARBA00023277"/>
    </source>
</evidence>
<comment type="caution">
    <text evidence="11">The sequence shown here is derived from an EMBL/GenBank/DDBJ whole genome shotgun (WGS) entry which is preliminary data.</text>
</comment>
<keyword evidence="12" id="KW-1185">Reference proteome</keyword>
<evidence type="ECO:0000256" key="7">
    <source>
        <dbReference type="ARBA" id="ARBA00023295"/>
    </source>
</evidence>
<dbReference type="PANTHER" id="PTHR33753:SF2">
    <property type="entry name" value="GLYCOSIDE HYDROLASE FAMILY 7 PROTEIN"/>
    <property type="match status" value="1"/>
</dbReference>
<organism evidence="11 12">
    <name type="scientific">Recurvomyces mirabilis</name>
    <dbReference type="NCBI Taxonomy" id="574656"/>
    <lineage>
        <taxon>Eukaryota</taxon>
        <taxon>Fungi</taxon>
        <taxon>Dikarya</taxon>
        <taxon>Ascomycota</taxon>
        <taxon>Pezizomycotina</taxon>
        <taxon>Dothideomycetes</taxon>
        <taxon>Dothideomycetidae</taxon>
        <taxon>Mycosphaerellales</taxon>
        <taxon>Teratosphaeriaceae</taxon>
        <taxon>Recurvomyces</taxon>
    </lineage>
</organism>
<gene>
    <name evidence="11" type="ORF">LTR78_005794</name>
</gene>
<comment type="catalytic activity">
    <reaction evidence="1">
        <text>Hydrolysis of (1-&gt;4)-beta-D-glucosidic linkages in cellulose and cellotetraose, releasing cellobiose from the non-reducing ends of the chains.</text>
        <dbReference type="EC" id="3.2.1.91"/>
    </reaction>
</comment>
<dbReference type="InterPro" id="IPR001722">
    <property type="entry name" value="Glyco_hydro_7"/>
</dbReference>
<dbReference type="GO" id="GO:0030245">
    <property type="term" value="P:cellulose catabolic process"/>
    <property type="evidence" value="ECO:0007669"/>
    <property type="project" value="UniProtKB-KW"/>
</dbReference>
<keyword evidence="8 9" id="KW-0624">Polysaccharide degradation</keyword>
<keyword evidence="3 10" id="KW-0732">Signal</keyword>
<proteinExistence type="inferred from homology"/>
<evidence type="ECO:0000313" key="11">
    <source>
        <dbReference type="EMBL" id="KAK3674325.1"/>
    </source>
</evidence>
<dbReference type="Gene3D" id="2.70.100.10">
    <property type="entry name" value="Glycoside hydrolase, family 7, domain"/>
    <property type="match status" value="1"/>
</dbReference>
<dbReference type="GO" id="GO:0016162">
    <property type="term" value="F:cellulose 1,4-beta-cellobiosidase activity"/>
    <property type="evidence" value="ECO:0007669"/>
    <property type="project" value="UniProtKB-EC"/>
</dbReference>
<reference evidence="11" key="1">
    <citation type="submission" date="2023-07" db="EMBL/GenBank/DDBJ databases">
        <title>Black Yeasts Isolated from many extreme environments.</title>
        <authorList>
            <person name="Coleine C."/>
            <person name="Stajich J.E."/>
            <person name="Selbmann L."/>
        </authorList>
    </citation>
    <scope>NUCLEOTIDE SEQUENCE</scope>
    <source>
        <strain evidence="11">CCFEE 5485</strain>
    </source>
</reference>
<evidence type="ECO:0000256" key="4">
    <source>
        <dbReference type="ARBA" id="ARBA00022801"/>
    </source>
</evidence>
<dbReference type="InterPro" id="IPR013320">
    <property type="entry name" value="ConA-like_dom_sf"/>
</dbReference>
<dbReference type="PRINTS" id="PR00734">
    <property type="entry name" value="GLHYDRLASE7"/>
</dbReference>
<feature type="signal peptide" evidence="10">
    <location>
        <begin position="1"/>
        <end position="18"/>
    </location>
</feature>
<evidence type="ECO:0000256" key="10">
    <source>
        <dbReference type="SAM" id="SignalP"/>
    </source>
</evidence>
<dbReference type="FunFam" id="2.70.100.10:FF:000001">
    <property type="entry name" value="Glucanase"/>
    <property type="match status" value="1"/>
</dbReference>
<evidence type="ECO:0000256" key="8">
    <source>
        <dbReference type="ARBA" id="ARBA00023326"/>
    </source>
</evidence>
<comment type="similarity">
    <text evidence="2 9">Belongs to the glycosyl hydrolase 7 (cellulase C) family.</text>
</comment>
<evidence type="ECO:0000256" key="3">
    <source>
        <dbReference type="ARBA" id="ARBA00022729"/>
    </source>
</evidence>
<keyword evidence="6" id="KW-0119">Carbohydrate metabolism</keyword>
<feature type="chain" id="PRO_5042041532" description="Glucanase" evidence="10">
    <location>
        <begin position="19"/>
        <end position="448"/>
    </location>
</feature>
<evidence type="ECO:0000256" key="2">
    <source>
        <dbReference type="ARBA" id="ARBA00006044"/>
    </source>
</evidence>
<dbReference type="AlphaFoldDB" id="A0AAE0WM98"/>
<evidence type="ECO:0000313" key="12">
    <source>
        <dbReference type="Proteomes" id="UP001274830"/>
    </source>
</evidence>
<dbReference type="CDD" id="cd07999">
    <property type="entry name" value="GH7_CBH_EG"/>
    <property type="match status" value="1"/>
</dbReference>
<keyword evidence="5 9" id="KW-0136">Cellulose degradation</keyword>
<dbReference type="EMBL" id="JAUTXT010000020">
    <property type="protein sequence ID" value="KAK3674325.1"/>
    <property type="molecule type" value="Genomic_DNA"/>
</dbReference>
<dbReference type="Pfam" id="PF00840">
    <property type="entry name" value="Glyco_hydro_7"/>
    <property type="match status" value="1"/>
</dbReference>
<dbReference type="InterPro" id="IPR037019">
    <property type="entry name" value="Glyco_hydro_7_sf"/>
</dbReference>
<sequence length="448" mass="46930">MHTAIRAAVFGLSAGALAQQIGTLTKETHPPLSLTHCTASGCTKEQHSVVLDANWRWVHSTSGSNNCYSGQTWDTTLCPDGATCAKNCAVDGADYSGTYGVTSDGDTLSVTLKTGSNVGSRLYMLGVKGQNYELFDLLNQEFTFDVDVSTLPCGVNGALYFSEMPRDGGLSATNKAGAPYGTGYCDSQCPKDIKFINGKANSDGWVPSSGDKNSGAGPMGACCNEMDIWEANKISTAVTPHPCTKNGLAVCTDDTTCGAAGICDRAGCDFNAYRLGNTSFYGPGKTVDTSSKFTVVTQFITDDGTAAGNLKEIRRLYVQNGKVIGQPKSDITGISGDSITEDFCKAQKSVFGDTNTFDTHGGLKTMGAAFKRGMTLVLSIWDDYTAEMEWLDGVAYPTTADTSKPGVARGTCATGNGAPATVESNSGSATVKYGNIKVGPFGTTYKSS</sequence>
<evidence type="ECO:0000256" key="9">
    <source>
        <dbReference type="RuleBase" id="RU361164"/>
    </source>
</evidence>
<dbReference type="PANTHER" id="PTHR33753">
    <property type="entry name" value="1,4-BETA-D-GLUCAN CELLOBIOHYDROLASE B"/>
    <property type="match status" value="1"/>
</dbReference>
<evidence type="ECO:0000256" key="1">
    <source>
        <dbReference type="ARBA" id="ARBA00001641"/>
    </source>
</evidence>
<dbReference type="EC" id="3.2.1.-" evidence="9"/>
<keyword evidence="7 9" id="KW-0326">Glycosidase</keyword>
<protein>
    <recommendedName>
        <fullName evidence="9">Glucanase</fullName>
        <ecNumber evidence="9">3.2.1.-</ecNumber>
    </recommendedName>
</protein>
<dbReference type="Proteomes" id="UP001274830">
    <property type="component" value="Unassembled WGS sequence"/>
</dbReference>